<dbReference type="EMBL" id="BAABEZ010000004">
    <property type="protein sequence ID" value="GAA4450433.1"/>
    <property type="molecule type" value="Genomic_DNA"/>
</dbReference>
<keyword evidence="2" id="KW-1185">Reference proteome</keyword>
<protein>
    <submittedName>
        <fullName evidence="1">Uncharacterized protein</fullName>
    </submittedName>
</protein>
<name>A0ABP8MKT9_9BACT</name>
<proteinExistence type="predicted"/>
<comment type="caution">
    <text evidence="1">The sequence shown here is derived from an EMBL/GenBank/DDBJ whole genome shotgun (WGS) entry which is preliminary data.</text>
</comment>
<accession>A0ABP8MKT9</accession>
<dbReference type="Proteomes" id="UP001501410">
    <property type="component" value="Unassembled WGS sequence"/>
</dbReference>
<sequence>MNTNNAKIQIGYITYEADTSAENATLAGAIYENCGVFLNDYSGSLKFDSTIKFNTKVFQIKLSVDKTDSFTIPDTLLFGCKKQLVFGTLISIFQKDTLNKSIVLDRHSLAKYVSVDSRNLTELGVPIEVSIAKINSQMGLLYLHLSYSIPYTDLGEGLLIKVDLKNMSIAESNGDILN</sequence>
<organism evidence="1 2">
    <name type="scientific">Rurimicrobium arvi</name>
    <dbReference type="NCBI Taxonomy" id="2049916"/>
    <lineage>
        <taxon>Bacteria</taxon>
        <taxon>Pseudomonadati</taxon>
        <taxon>Bacteroidota</taxon>
        <taxon>Chitinophagia</taxon>
        <taxon>Chitinophagales</taxon>
        <taxon>Chitinophagaceae</taxon>
        <taxon>Rurimicrobium</taxon>
    </lineage>
</organism>
<gene>
    <name evidence="1" type="ORF">GCM10023092_06270</name>
</gene>
<evidence type="ECO:0000313" key="1">
    <source>
        <dbReference type="EMBL" id="GAA4450433.1"/>
    </source>
</evidence>
<evidence type="ECO:0000313" key="2">
    <source>
        <dbReference type="Proteomes" id="UP001501410"/>
    </source>
</evidence>
<reference evidence="2" key="1">
    <citation type="journal article" date="2019" name="Int. J. Syst. Evol. Microbiol.">
        <title>The Global Catalogue of Microorganisms (GCM) 10K type strain sequencing project: providing services to taxonomists for standard genome sequencing and annotation.</title>
        <authorList>
            <consortium name="The Broad Institute Genomics Platform"/>
            <consortium name="The Broad Institute Genome Sequencing Center for Infectious Disease"/>
            <person name="Wu L."/>
            <person name="Ma J."/>
        </authorList>
    </citation>
    <scope>NUCLEOTIDE SEQUENCE [LARGE SCALE GENOMIC DNA]</scope>
    <source>
        <strain evidence="2">JCM 31921</strain>
    </source>
</reference>